<dbReference type="EMBL" id="AP015042">
    <property type="protein sequence ID" value="BAT97801.1"/>
    <property type="molecule type" value="Genomic_DNA"/>
</dbReference>
<accession>A0A0S3SYB9</accession>
<keyword evidence="3" id="KW-1185">Reference proteome</keyword>
<feature type="region of interest" description="Disordered" evidence="1">
    <location>
        <begin position="37"/>
        <end position="69"/>
    </location>
</feature>
<proteinExistence type="predicted"/>
<dbReference type="Proteomes" id="UP000291084">
    <property type="component" value="Chromosome 9"/>
</dbReference>
<evidence type="ECO:0000256" key="1">
    <source>
        <dbReference type="SAM" id="MobiDB-lite"/>
    </source>
</evidence>
<reference evidence="2 3" key="1">
    <citation type="journal article" date="2015" name="Sci. Rep.">
        <title>The power of single molecule real-time sequencing technology in the de novo assembly of a eukaryotic genome.</title>
        <authorList>
            <person name="Sakai H."/>
            <person name="Naito K."/>
            <person name="Ogiso-Tanaka E."/>
            <person name="Takahashi Y."/>
            <person name="Iseki K."/>
            <person name="Muto C."/>
            <person name="Satou K."/>
            <person name="Teruya K."/>
            <person name="Shiroma A."/>
            <person name="Shimoji M."/>
            <person name="Hirano T."/>
            <person name="Itoh T."/>
            <person name="Kaga A."/>
            <person name="Tomooka N."/>
        </authorList>
    </citation>
    <scope>NUCLEOTIDE SEQUENCE [LARGE SCALE GENOMIC DNA]</scope>
    <source>
        <strain evidence="3">cv. Shumari</strain>
    </source>
</reference>
<name>A0A0S3SYB9_PHAAN</name>
<organism evidence="2 3">
    <name type="scientific">Vigna angularis var. angularis</name>
    <dbReference type="NCBI Taxonomy" id="157739"/>
    <lineage>
        <taxon>Eukaryota</taxon>
        <taxon>Viridiplantae</taxon>
        <taxon>Streptophyta</taxon>
        <taxon>Embryophyta</taxon>
        <taxon>Tracheophyta</taxon>
        <taxon>Spermatophyta</taxon>
        <taxon>Magnoliopsida</taxon>
        <taxon>eudicotyledons</taxon>
        <taxon>Gunneridae</taxon>
        <taxon>Pentapetalae</taxon>
        <taxon>rosids</taxon>
        <taxon>fabids</taxon>
        <taxon>Fabales</taxon>
        <taxon>Fabaceae</taxon>
        <taxon>Papilionoideae</taxon>
        <taxon>50 kb inversion clade</taxon>
        <taxon>NPAAA clade</taxon>
        <taxon>indigoferoid/millettioid clade</taxon>
        <taxon>Phaseoleae</taxon>
        <taxon>Vigna</taxon>
    </lineage>
</organism>
<evidence type="ECO:0000313" key="3">
    <source>
        <dbReference type="Proteomes" id="UP000291084"/>
    </source>
</evidence>
<protein>
    <submittedName>
        <fullName evidence="2">Uncharacterized protein</fullName>
    </submittedName>
</protein>
<sequence>MSSKQGALHGTTATLGEEKRRWKCCHGWNGAHVKSCTSTVQAKEKNGKKSTHRSFGPRERRCSTVQQTQLQTDNQLGVWAPPFKEVGNIHRGSKVHRHYKTRPAPFVYFGTYRKILETKWNSKPDKGNRKSWVASWQK</sequence>
<evidence type="ECO:0000313" key="2">
    <source>
        <dbReference type="EMBL" id="BAT97801.1"/>
    </source>
</evidence>
<dbReference type="AlphaFoldDB" id="A0A0S3SYB9"/>
<gene>
    <name evidence="2" type="primary">Vigan.09G135700</name>
    <name evidence="2" type="ORF">VIGAN_09135700</name>
</gene>